<dbReference type="Proteomes" id="UP000323917">
    <property type="component" value="Chromosome"/>
</dbReference>
<name>A0A5B9Q7Z7_9BACT</name>
<dbReference type="RefSeq" id="WP_148073661.1">
    <property type="nucleotide sequence ID" value="NZ_CP042913.1"/>
</dbReference>
<feature type="transmembrane region" description="Helical" evidence="1">
    <location>
        <begin position="170"/>
        <end position="190"/>
    </location>
</feature>
<evidence type="ECO:0000256" key="1">
    <source>
        <dbReference type="SAM" id="Phobius"/>
    </source>
</evidence>
<dbReference type="AlphaFoldDB" id="A0A5B9Q7Z7"/>
<protein>
    <submittedName>
        <fullName evidence="2">Uncharacterized protein</fullName>
    </submittedName>
</protein>
<gene>
    <name evidence="2" type="ORF">Pr1d_23990</name>
</gene>
<dbReference type="InterPro" id="IPR046548">
    <property type="entry name" value="DUF6804"/>
</dbReference>
<evidence type="ECO:0000313" key="2">
    <source>
        <dbReference type="EMBL" id="QEG35108.1"/>
    </source>
</evidence>
<dbReference type="EMBL" id="CP042913">
    <property type="protein sequence ID" value="QEG35108.1"/>
    <property type="molecule type" value="Genomic_DNA"/>
</dbReference>
<keyword evidence="3" id="KW-1185">Reference proteome</keyword>
<organism evidence="2 3">
    <name type="scientific">Bythopirellula goksoeyrii</name>
    <dbReference type="NCBI Taxonomy" id="1400387"/>
    <lineage>
        <taxon>Bacteria</taxon>
        <taxon>Pseudomonadati</taxon>
        <taxon>Planctomycetota</taxon>
        <taxon>Planctomycetia</taxon>
        <taxon>Pirellulales</taxon>
        <taxon>Lacipirellulaceae</taxon>
        <taxon>Bythopirellula</taxon>
    </lineage>
</organism>
<keyword evidence="1" id="KW-0812">Transmembrane</keyword>
<dbReference type="OrthoDB" id="6658960at2"/>
<proteinExistence type="predicted"/>
<dbReference type="Pfam" id="PF20619">
    <property type="entry name" value="DUF6804"/>
    <property type="match status" value="1"/>
</dbReference>
<accession>A0A5B9Q7Z7</accession>
<evidence type="ECO:0000313" key="3">
    <source>
        <dbReference type="Proteomes" id="UP000323917"/>
    </source>
</evidence>
<keyword evidence="1" id="KW-0472">Membrane</keyword>
<feature type="transmembrane region" description="Helical" evidence="1">
    <location>
        <begin position="225"/>
        <end position="243"/>
    </location>
</feature>
<keyword evidence="1" id="KW-1133">Transmembrane helix</keyword>
<sequence>MLGVTFEYAMQEALKMANWWRIQRDWSMLGWSVVMFAGTILQSFNYLQNWQETRSLDKTATKTRGEITYVGGGGEDPYLTEYSFRARNGKEYVGRSNMDILEDELLEIEYLQSDPKINRVTGDRRRDGTGIMLVFLLGFLGLLFFSLGYTEETKKWFSNESQRIKLDITPFERFPIVILCAASACMLFVARDETHPYVFYQVLRVLVSATAIMLSIYAYRWGYTWMPWGFGILAGLFNPLVPFHFSRHAWSEFDLVAGTIMLSAAFWFKSPPTKELEENLNTIL</sequence>
<feature type="transmembrane region" description="Helical" evidence="1">
    <location>
        <begin position="197"/>
        <end position="219"/>
    </location>
</feature>
<reference evidence="2 3" key="1">
    <citation type="submission" date="2019-08" db="EMBL/GenBank/DDBJ databases">
        <title>Deep-cultivation of Planctomycetes and their phenomic and genomic characterization uncovers novel biology.</title>
        <authorList>
            <person name="Wiegand S."/>
            <person name="Jogler M."/>
            <person name="Boedeker C."/>
            <person name="Pinto D."/>
            <person name="Vollmers J."/>
            <person name="Rivas-Marin E."/>
            <person name="Kohn T."/>
            <person name="Peeters S.H."/>
            <person name="Heuer A."/>
            <person name="Rast P."/>
            <person name="Oberbeckmann S."/>
            <person name="Bunk B."/>
            <person name="Jeske O."/>
            <person name="Meyerdierks A."/>
            <person name="Storesund J.E."/>
            <person name="Kallscheuer N."/>
            <person name="Luecker S."/>
            <person name="Lage O.M."/>
            <person name="Pohl T."/>
            <person name="Merkel B.J."/>
            <person name="Hornburger P."/>
            <person name="Mueller R.-W."/>
            <person name="Bruemmer F."/>
            <person name="Labrenz M."/>
            <person name="Spormann A.M."/>
            <person name="Op den Camp H."/>
            <person name="Overmann J."/>
            <person name="Amann R."/>
            <person name="Jetten M.S.M."/>
            <person name="Mascher T."/>
            <person name="Medema M.H."/>
            <person name="Devos D.P."/>
            <person name="Kaster A.-K."/>
            <person name="Ovreas L."/>
            <person name="Rohde M."/>
            <person name="Galperin M.Y."/>
            <person name="Jogler C."/>
        </authorList>
    </citation>
    <scope>NUCLEOTIDE SEQUENCE [LARGE SCALE GENOMIC DNA]</scope>
    <source>
        <strain evidence="2 3">Pr1d</strain>
    </source>
</reference>
<feature type="transmembrane region" description="Helical" evidence="1">
    <location>
        <begin position="28"/>
        <end position="47"/>
    </location>
</feature>
<feature type="transmembrane region" description="Helical" evidence="1">
    <location>
        <begin position="129"/>
        <end position="150"/>
    </location>
</feature>
<dbReference type="KEGG" id="bgok:Pr1d_23990"/>